<evidence type="ECO:0000313" key="5">
    <source>
        <dbReference type="EMBL" id="RCK65964.1"/>
    </source>
</evidence>
<dbReference type="InterPro" id="IPR011333">
    <property type="entry name" value="SKP1/BTB/POZ_sf"/>
</dbReference>
<dbReference type="SUPFAM" id="SSF54695">
    <property type="entry name" value="POZ domain"/>
    <property type="match status" value="1"/>
</dbReference>
<dbReference type="PROSITE" id="PS50012">
    <property type="entry name" value="RCC1_3"/>
    <property type="match status" value="3"/>
</dbReference>
<protein>
    <submittedName>
        <fullName evidence="5">BTB/POZ domain-containing protein 1</fullName>
    </submittedName>
</protein>
<dbReference type="Gene3D" id="1.25.40.20">
    <property type="entry name" value="Ankyrin repeat-containing domain"/>
    <property type="match status" value="1"/>
</dbReference>
<evidence type="ECO:0000256" key="3">
    <source>
        <dbReference type="SAM" id="MobiDB-lite"/>
    </source>
</evidence>
<evidence type="ECO:0000256" key="2">
    <source>
        <dbReference type="PROSITE-ProRule" id="PRU00235"/>
    </source>
</evidence>
<proteinExistence type="predicted"/>
<dbReference type="InterPro" id="IPR051625">
    <property type="entry name" value="Signaling_Regulatory_Domain"/>
</dbReference>
<comment type="caution">
    <text evidence="5">The sequence shown here is derived from an EMBL/GenBank/DDBJ whole genome shotgun (WGS) entry which is preliminary data.</text>
</comment>
<gene>
    <name evidence="5" type="primary">btb1</name>
    <name evidence="5" type="ORF">Cantr_01727</name>
</gene>
<organism evidence="5 6">
    <name type="scientific">Candida viswanathii</name>
    <dbReference type="NCBI Taxonomy" id="5486"/>
    <lineage>
        <taxon>Eukaryota</taxon>
        <taxon>Fungi</taxon>
        <taxon>Dikarya</taxon>
        <taxon>Ascomycota</taxon>
        <taxon>Saccharomycotina</taxon>
        <taxon>Pichiomycetes</taxon>
        <taxon>Debaryomycetaceae</taxon>
        <taxon>Candida/Lodderomyces clade</taxon>
        <taxon>Candida</taxon>
    </lineage>
</organism>
<feature type="compositionally biased region" description="Polar residues" evidence="3">
    <location>
        <begin position="1177"/>
        <end position="1216"/>
    </location>
</feature>
<feature type="compositionally biased region" description="Basic residues" evidence="3">
    <location>
        <begin position="1407"/>
        <end position="1416"/>
    </location>
</feature>
<dbReference type="Gene3D" id="3.30.710.10">
    <property type="entry name" value="Potassium Channel Kv1.1, Chain A"/>
    <property type="match status" value="1"/>
</dbReference>
<dbReference type="InterPro" id="IPR000408">
    <property type="entry name" value="Reg_chr_condens"/>
</dbReference>
<feature type="repeat" description="RCC1" evidence="2">
    <location>
        <begin position="307"/>
        <end position="373"/>
    </location>
</feature>
<dbReference type="Proteomes" id="UP000253472">
    <property type="component" value="Unassembled WGS sequence"/>
</dbReference>
<feature type="domain" description="BTB" evidence="4">
    <location>
        <begin position="872"/>
        <end position="930"/>
    </location>
</feature>
<dbReference type="EMBL" id="QLNQ01000018">
    <property type="protein sequence ID" value="RCK65964.1"/>
    <property type="molecule type" value="Genomic_DNA"/>
</dbReference>
<keyword evidence="1" id="KW-0677">Repeat</keyword>
<dbReference type="SMART" id="SM00248">
    <property type="entry name" value="ANK"/>
    <property type="match status" value="2"/>
</dbReference>
<dbReference type="Gene3D" id="2.130.10.30">
    <property type="entry name" value="Regulator of chromosome condensation 1/beta-lactamase-inhibitor protein II"/>
    <property type="match status" value="1"/>
</dbReference>
<dbReference type="PANTHER" id="PTHR22872">
    <property type="entry name" value="BTK-BINDING PROTEIN-RELATED"/>
    <property type="match status" value="1"/>
</dbReference>
<evidence type="ECO:0000259" key="4">
    <source>
        <dbReference type="PROSITE" id="PS50097"/>
    </source>
</evidence>
<feature type="compositionally biased region" description="Polar residues" evidence="3">
    <location>
        <begin position="1275"/>
        <end position="1292"/>
    </location>
</feature>
<dbReference type="InterPro" id="IPR000210">
    <property type="entry name" value="BTB/POZ_dom"/>
</dbReference>
<feature type="repeat" description="RCC1" evidence="2">
    <location>
        <begin position="253"/>
        <end position="306"/>
    </location>
</feature>
<dbReference type="InterPro" id="IPR036770">
    <property type="entry name" value="Ankyrin_rpt-contain_sf"/>
</dbReference>
<dbReference type="SUPFAM" id="SSF50985">
    <property type="entry name" value="RCC1/BLIP-II"/>
    <property type="match status" value="1"/>
</dbReference>
<name>A0A367YJD1_9ASCO</name>
<dbReference type="Pfam" id="PF13540">
    <property type="entry name" value="RCC1_2"/>
    <property type="match status" value="1"/>
</dbReference>
<reference evidence="5 6" key="1">
    <citation type="submission" date="2018-06" db="EMBL/GenBank/DDBJ databases">
        <title>Whole genome sequencing of Candida tropicalis (genome annotated by CSBL at Korea University).</title>
        <authorList>
            <person name="Ahn J."/>
        </authorList>
    </citation>
    <scope>NUCLEOTIDE SEQUENCE [LARGE SCALE GENOMIC DNA]</scope>
    <source>
        <strain evidence="5 6">ATCC 20962</strain>
    </source>
</reference>
<evidence type="ECO:0000256" key="1">
    <source>
        <dbReference type="ARBA" id="ARBA00022737"/>
    </source>
</evidence>
<dbReference type="PROSITE" id="PS50097">
    <property type="entry name" value="BTB"/>
    <property type="match status" value="1"/>
</dbReference>
<evidence type="ECO:0000313" key="6">
    <source>
        <dbReference type="Proteomes" id="UP000253472"/>
    </source>
</evidence>
<dbReference type="STRING" id="5486.A0A367YJD1"/>
<feature type="region of interest" description="Disordered" evidence="3">
    <location>
        <begin position="1395"/>
        <end position="1440"/>
    </location>
</feature>
<feature type="repeat" description="RCC1" evidence="2">
    <location>
        <begin position="185"/>
        <end position="252"/>
    </location>
</feature>
<dbReference type="PANTHER" id="PTHR22872:SF2">
    <property type="entry name" value="INHIBITOR OF BRUTON TYROSINE KINASE"/>
    <property type="match status" value="1"/>
</dbReference>
<dbReference type="SUPFAM" id="SSF48403">
    <property type="entry name" value="Ankyrin repeat"/>
    <property type="match status" value="1"/>
</dbReference>
<keyword evidence="6" id="KW-1185">Reference proteome</keyword>
<dbReference type="InterPro" id="IPR009091">
    <property type="entry name" value="RCC1/BLIP-II"/>
</dbReference>
<dbReference type="OrthoDB" id="1893551at2759"/>
<sequence>MNKTDVPNLKNLKKDALLKRDVLGRTILHIAILVNDTDALRLITKNPEFKTILQLTDFENGWNCLHYIIFHKRIRCLKVLVDYLQQVSIQNNLFHASSPLIELLRCKDRCGNTPFHLLDNDFKDLLWFPEFIDEKNGYNLAYRYENILAEEDQQDEEKEDSEENELQRASLRSSKVEWTEKRGGSEVYVLGCNSNNQLGVGDSTDRATPSMLSHNSFKTHEEDPDSIADVLEHPRYKQMVISKNHALIVSKDGEIFSCGIGSRGRLGHGLGDMNNYFKFQRIDFFKDFAIKDAAISNNHSVVLTSRNQVYAWGLNSFNQLGVPNTTTAAKKSTHYLDNFLATPVLVSGELRNASGWLQGVKVSKIHSVAWTRNELYFWGLNVGQMGIACTHGDIEVKLQDESVRGEIRPSPKMVSLRDDIKYVSTSELCTCVVTTLNDVHVYYNYQHFKLPKIPIKGYSDKHFDLFKPRRITEAAIIKKIVTRGPEHSMILLSNGSVLSFALNVKDVKSTKYTSVWKAYDRDMVAIDIDMSTDGSVVLCTRNGSVYIKSVVSNQRKSSMSGTTLPIAITKNKFKKIENVNKIVTVTCDPKFLSFGFIRDDVDLLPLKVPKNDFFTDIESLSPVLQYTSDRKQQDLLNFDQDKNGYLASLFYPSNYGDDDDDDDFESSLASKEQAIDKLKQTYHNKYDYRKNKPVDVLSTFESQLNQELTTIIENFNNFGEESLALAFLKQREDIGERRFNAFVEFETIEDIRIGFHKEIFAERSPIFQQLLDLNDKDETLVGDNFKAIWIPECSTLKVLTKVHLLAILLLIHSIYTGDKIDIPQIYGSRHNLQLHMKSVNDEYNSLCGLFQVSHGKGAVVDAFEKLLSKQDGDVVFQLSDGEMNAHLSVLKARCAYFETIDRWSLAGETMQPDFSGVSTAQMSLILSLIYGQDPLDYFIGKVKDRDTFINEVLELIEISDQMLLFQLKSVLELAISDLIFLDNVVPLVHLSHVMSLEFVFANCCWYIYNNLELLMFDTAFTGMPVEVLHKVENELQFLNNCKLVDHKPPGESVFDTHCCLLSDFINDTQKYNEIFMSDRKGFSSFEPLIDDVYAELNKPKEPVKKRKSRKSSTVRTDIADFRQNLIKERLDKGITPEVIDDNEGFTVVGKKSKQKSPPPKPAPVIANAKPEPLVKTTAPTQPTNTAYNGLSPFSNWASKSTSSPLFAEPSSRSETPVGTPPLETPAPDWKSKAPKMKIGPVVKLSQKERKRLAAAAAASTETVATEKPKEPSNLAPWSTQATSSSPPVSQKVNALPVLGSSKTKRKSVSSHKPSQEKKSPSPISIPPSSSNTPASMAAAITPDSSFNSVYSTPSLAEVMIQESLRIEQAKIQESERKTLAEIQQEQEFAKWWEEESRRVQQEMKPSGGKKKKKFTGKKGSLPPKTNGSGKKPKQSIPATQ</sequence>
<feature type="region of interest" description="Disordered" evidence="3">
    <location>
        <begin position="151"/>
        <end position="172"/>
    </location>
</feature>
<feature type="compositionally biased region" description="Acidic residues" evidence="3">
    <location>
        <begin position="151"/>
        <end position="164"/>
    </location>
</feature>
<feature type="compositionally biased region" description="Low complexity" evidence="3">
    <location>
        <begin position="1320"/>
        <end position="1335"/>
    </location>
</feature>
<feature type="region of interest" description="Disordered" evidence="3">
    <location>
        <begin position="1148"/>
        <end position="1348"/>
    </location>
</feature>
<accession>A0A367YJD1</accession>
<dbReference type="InterPro" id="IPR002110">
    <property type="entry name" value="Ankyrin_rpt"/>
</dbReference>